<reference evidence="1" key="2">
    <citation type="submission" date="2015-06" db="UniProtKB">
        <authorList>
            <consortium name="EnsemblProtists"/>
        </authorList>
    </citation>
    <scope>IDENTIFICATION</scope>
    <source>
        <strain evidence="1">Emoy2</strain>
    </source>
</reference>
<protein>
    <submittedName>
        <fullName evidence="1">Uncharacterized protein</fullName>
    </submittedName>
</protein>
<dbReference type="InParanoid" id="M4BFB2"/>
<evidence type="ECO:0000313" key="2">
    <source>
        <dbReference type="Proteomes" id="UP000011713"/>
    </source>
</evidence>
<keyword evidence="2" id="KW-1185">Reference proteome</keyword>
<name>M4BFB2_HYAAE</name>
<accession>M4BFB2</accession>
<reference evidence="2" key="1">
    <citation type="journal article" date="2010" name="Science">
        <title>Signatures of adaptation to obligate biotrophy in the Hyaloperonospora arabidopsidis genome.</title>
        <authorList>
            <person name="Baxter L."/>
            <person name="Tripathy S."/>
            <person name="Ishaque N."/>
            <person name="Boot N."/>
            <person name="Cabral A."/>
            <person name="Kemen E."/>
            <person name="Thines M."/>
            <person name="Ah-Fong A."/>
            <person name="Anderson R."/>
            <person name="Badejoko W."/>
            <person name="Bittner-Eddy P."/>
            <person name="Boore J.L."/>
            <person name="Chibucos M.C."/>
            <person name="Coates M."/>
            <person name="Dehal P."/>
            <person name="Delehaunty K."/>
            <person name="Dong S."/>
            <person name="Downton P."/>
            <person name="Dumas B."/>
            <person name="Fabro G."/>
            <person name="Fronick C."/>
            <person name="Fuerstenberg S.I."/>
            <person name="Fulton L."/>
            <person name="Gaulin E."/>
            <person name="Govers F."/>
            <person name="Hughes L."/>
            <person name="Humphray S."/>
            <person name="Jiang R.H."/>
            <person name="Judelson H."/>
            <person name="Kamoun S."/>
            <person name="Kyung K."/>
            <person name="Meijer H."/>
            <person name="Minx P."/>
            <person name="Morris P."/>
            <person name="Nelson J."/>
            <person name="Phuntumart V."/>
            <person name="Qutob D."/>
            <person name="Rehmany A."/>
            <person name="Rougon-Cardoso A."/>
            <person name="Ryden P."/>
            <person name="Torto-Alalibo T."/>
            <person name="Studholme D."/>
            <person name="Wang Y."/>
            <person name="Win J."/>
            <person name="Wood J."/>
            <person name="Clifton S.W."/>
            <person name="Rogers J."/>
            <person name="Van den Ackerveken G."/>
            <person name="Jones J.D."/>
            <person name="McDowell J.M."/>
            <person name="Beynon J."/>
            <person name="Tyler B.M."/>
        </authorList>
    </citation>
    <scope>NUCLEOTIDE SEQUENCE [LARGE SCALE GENOMIC DNA]</scope>
    <source>
        <strain evidence="2">Emoy2</strain>
    </source>
</reference>
<dbReference type="AlphaFoldDB" id="M4BFB2"/>
<dbReference type="VEuPathDB" id="FungiDB:HpaG804981"/>
<dbReference type="EnsemblProtists" id="HpaT804981">
    <property type="protein sequence ID" value="HpaP804981"/>
    <property type="gene ID" value="HpaG804981"/>
</dbReference>
<proteinExistence type="predicted"/>
<dbReference type="Proteomes" id="UP000011713">
    <property type="component" value="Unassembled WGS sequence"/>
</dbReference>
<dbReference type="HOGENOM" id="CLU_2297088_0_0_1"/>
<evidence type="ECO:0000313" key="1">
    <source>
        <dbReference type="EnsemblProtists" id="HpaP804981"/>
    </source>
</evidence>
<organism evidence="1 2">
    <name type="scientific">Hyaloperonospora arabidopsidis (strain Emoy2)</name>
    <name type="common">Downy mildew agent</name>
    <name type="synonym">Peronospora arabidopsidis</name>
    <dbReference type="NCBI Taxonomy" id="559515"/>
    <lineage>
        <taxon>Eukaryota</taxon>
        <taxon>Sar</taxon>
        <taxon>Stramenopiles</taxon>
        <taxon>Oomycota</taxon>
        <taxon>Peronosporomycetes</taxon>
        <taxon>Peronosporales</taxon>
        <taxon>Peronosporaceae</taxon>
        <taxon>Hyaloperonospora</taxon>
    </lineage>
</organism>
<sequence>MKHRYVLLFRRKPRAQSCGFSASSDDSDSTFISRSRRGRRTRVRFRQSGFSILVWPCRSRPFMSSTCQIGPAQSFASGREPTSQRAWHHAASRDLLGGVAA</sequence>
<dbReference type="EMBL" id="JH598203">
    <property type="status" value="NOT_ANNOTATED_CDS"/>
    <property type="molecule type" value="Genomic_DNA"/>
</dbReference>